<dbReference type="EMBL" id="JAVFCB010000011">
    <property type="protein sequence ID" value="MDQ4215523.1"/>
    <property type="molecule type" value="Genomic_DNA"/>
</dbReference>
<proteinExistence type="inferred from homology"/>
<evidence type="ECO:0000256" key="2">
    <source>
        <dbReference type="ARBA" id="ARBA00012028"/>
    </source>
</evidence>
<name>A0ABU0XLQ9_9MICO</name>
<dbReference type="PANTHER" id="PTHR11931">
    <property type="entry name" value="PHOSPHOGLYCERATE MUTASE"/>
    <property type="match status" value="1"/>
</dbReference>
<evidence type="ECO:0000256" key="5">
    <source>
        <dbReference type="SAM" id="SignalP"/>
    </source>
</evidence>
<gene>
    <name evidence="6" type="ORF">RBR11_16515</name>
</gene>
<dbReference type="InterPro" id="IPR013078">
    <property type="entry name" value="His_Pase_superF_clade-1"/>
</dbReference>
<dbReference type="PROSITE" id="PS00175">
    <property type="entry name" value="PG_MUTASE"/>
    <property type="match status" value="1"/>
</dbReference>
<dbReference type="SMART" id="SM00855">
    <property type="entry name" value="PGAM"/>
    <property type="match status" value="1"/>
</dbReference>
<evidence type="ECO:0000313" key="6">
    <source>
        <dbReference type="EMBL" id="MDQ4215523.1"/>
    </source>
</evidence>
<dbReference type="EC" id="5.4.2.11" evidence="2"/>
<feature type="signal peptide" evidence="5">
    <location>
        <begin position="1"/>
        <end position="27"/>
    </location>
</feature>
<accession>A0ABU0XLQ9</accession>
<organism evidence="6 7">
    <name type="scientific">Microbacterium capsulatum</name>
    <dbReference type="NCBI Taxonomy" id="3041921"/>
    <lineage>
        <taxon>Bacteria</taxon>
        <taxon>Bacillati</taxon>
        <taxon>Actinomycetota</taxon>
        <taxon>Actinomycetes</taxon>
        <taxon>Micrococcales</taxon>
        <taxon>Microbacteriaceae</taxon>
        <taxon>Microbacterium</taxon>
    </lineage>
</organism>
<reference evidence="6 7" key="1">
    <citation type="submission" date="2023-08" db="EMBL/GenBank/DDBJ databases">
        <title>Microbacterium sp. nov., isolated from a waste landfill.</title>
        <authorList>
            <person name="Wen W."/>
        </authorList>
    </citation>
    <scope>NUCLEOTIDE SEQUENCE [LARGE SCALE GENOMIC DNA]</scope>
    <source>
        <strain evidence="6 7">ASV81</strain>
    </source>
</reference>
<dbReference type="Gene3D" id="3.40.50.1240">
    <property type="entry name" value="Phosphoglycerate mutase-like"/>
    <property type="match status" value="1"/>
</dbReference>
<keyword evidence="6" id="KW-0378">Hydrolase</keyword>
<comment type="caution">
    <text evidence="6">The sequence shown here is derived from an EMBL/GenBank/DDBJ whole genome shotgun (WGS) entry which is preliminary data.</text>
</comment>
<protein>
    <recommendedName>
        <fullName evidence="2">phosphoglycerate mutase (2,3-diphosphoglycerate-dependent)</fullName>
        <ecNumber evidence="2">5.4.2.11</ecNumber>
    </recommendedName>
</protein>
<dbReference type="GO" id="GO:0016787">
    <property type="term" value="F:hydrolase activity"/>
    <property type="evidence" value="ECO:0007669"/>
    <property type="project" value="UniProtKB-KW"/>
</dbReference>
<evidence type="ECO:0000256" key="4">
    <source>
        <dbReference type="ARBA" id="ARBA00023235"/>
    </source>
</evidence>
<dbReference type="SUPFAM" id="SSF53254">
    <property type="entry name" value="Phosphoglycerate mutase-like"/>
    <property type="match status" value="1"/>
</dbReference>
<sequence>MKNPIPRLAFATAVVLATTALGGWAAAAPHDTVAKSGKGDDSTVTVYLTRHGQTILNTLERVQGWSDAPLVVGKNPDGSVLDGRILPVTVGANLRARDGAFDAAYSADQKRHFQTATLLLQGAGQQKLAVTQDERLREIDFGRYEGAEGKEMWTDIVEAMGYTVDHAAAPTAPADATGQNGGWQTMQLRAITEKGLVPMMATMKRLAEEPEENGVALPAEDCGDVSARMLAAMTEAAQKAVRGHDTRVLMVSSGLSITCAVDALGTTVTKGISNVAVSKLEYRGGVWTVKSVGDASYRH</sequence>
<dbReference type="CDD" id="cd07067">
    <property type="entry name" value="HP_PGM_like"/>
    <property type="match status" value="1"/>
</dbReference>
<dbReference type="Pfam" id="PF00300">
    <property type="entry name" value="His_Phos_1"/>
    <property type="match status" value="2"/>
</dbReference>
<keyword evidence="4" id="KW-0413">Isomerase</keyword>
<dbReference type="InterPro" id="IPR029033">
    <property type="entry name" value="His_PPase_superfam"/>
</dbReference>
<evidence type="ECO:0000313" key="7">
    <source>
        <dbReference type="Proteomes" id="UP001230289"/>
    </source>
</evidence>
<dbReference type="InterPro" id="IPR001345">
    <property type="entry name" value="PG/BPGM_mutase_AS"/>
</dbReference>
<comment type="similarity">
    <text evidence="1">Belongs to the phosphoglycerate mutase family. BPG-dependent PGAM subfamily.</text>
</comment>
<keyword evidence="7" id="KW-1185">Reference proteome</keyword>
<feature type="chain" id="PRO_5047414578" description="phosphoglycerate mutase (2,3-diphosphoglycerate-dependent)" evidence="5">
    <location>
        <begin position="28"/>
        <end position="299"/>
    </location>
</feature>
<keyword evidence="3" id="KW-0324">Glycolysis</keyword>
<dbReference type="Proteomes" id="UP001230289">
    <property type="component" value="Unassembled WGS sequence"/>
</dbReference>
<evidence type="ECO:0000256" key="1">
    <source>
        <dbReference type="ARBA" id="ARBA00006717"/>
    </source>
</evidence>
<evidence type="ECO:0000256" key="3">
    <source>
        <dbReference type="ARBA" id="ARBA00023152"/>
    </source>
</evidence>
<keyword evidence="5" id="KW-0732">Signal</keyword>
<dbReference type="RefSeq" id="WP_308490474.1">
    <property type="nucleotide sequence ID" value="NZ_JAVFCB010000011.1"/>
</dbReference>
<dbReference type="InterPro" id="IPR005952">
    <property type="entry name" value="Phosphogly_mut1"/>
</dbReference>